<evidence type="ECO:0000256" key="1">
    <source>
        <dbReference type="SAM" id="MobiDB-lite"/>
    </source>
</evidence>
<proteinExistence type="predicted"/>
<feature type="compositionally biased region" description="Polar residues" evidence="1">
    <location>
        <begin position="24"/>
        <end position="37"/>
    </location>
</feature>
<dbReference type="EMBL" id="LGRX02021866">
    <property type="protein sequence ID" value="KAK3256226.1"/>
    <property type="molecule type" value="Genomic_DNA"/>
</dbReference>
<dbReference type="AlphaFoldDB" id="A0AAE0FAL0"/>
<feature type="compositionally biased region" description="Acidic residues" evidence="1">
    <location>
        <begin position="154"/>
        <end position="166"/>
    </location>
</feature>
<feature type="compositionally biased region" description="Basic and acidic residues" evidence="1">
    <location>
        <begin position="1"/>
        <end position="12"/>
    </location>
</feature>
<accession>A0AAE0FAL0</accession>
<comment type="caution">
    <text evidence="2">The sequence shown here is derived from an EMBL/GenBank/DDBJ whole genome shotgun (WGS) entry which is preliminary data.</text>
</comment>
<feature type="region of interest" description="Disordered" evidence="1">
    <location>
        <begin position="106"/>
        <end position="174"/>
    </location>
</feature>
<sequence>LYNREATWRMTDEQGNAAVPLRPQNPTQTKTQASSAIAATARPSALQSASAAAAAGKHSTSVVVHAVKPEPSTEGPGRPLPSTAKSGVEVPAKGAQNTCSNVAASELATAVPGTEDHPTPASGTLVSSSAESANGECTMPPSSSIGSNQGSDGVSDEENPKEELEVESTGSDTEGMLHYIKVLHPCWPFPPS</sequence>
<name>A0AAE0FAL0_9CHLO</name>
<feature type="region of interest" description="Disordered" evidence="1">
    <location>
        <begin position="1"/>
        <end position="41"/>
    </location>
</feature>
<evidence type="ECO:0000313" key="2">
    <source>
        <dbReference type="EMBL" id="KAK3256226.1"/>
    </source>
</evidence>
<feature type="non-terminal residue" evidence="2">
    <location>
        <position position="1"/>
    </location>
</feature>
<protein>
    <submittedName>
        <fullName evidence="2">Uncharacterized protein</fullName>
    </submittedName>
</protein>
<feature type="compositionally biased region" description="Polar residues" evidence="1">
    <location>
        <begin position="121"/>
        <end position="132"/>
    </location>
</feature>
<feature type="region of interest" description="Disordered" evidence="1">
    <location>
        <begin position="67"/>
        <end position="92"/>
    </location>
</feature>
<dbReference type="Proteomes" id="UP001190700">
    <property type="component" value="Unassembled WGS sequence"/>
</dbReference>
<feature type="compositionally biased region" description="Polar residues" evidence="1">
    <location>
        <begin position="140"/>
        <end position="152"/>
    </location>
</feature>
<keyword evidence="3" id="KW-1185">Reference proteome</keyword>
<reference evidence="2 3" key="1">
    <citation type="journal article" date="2015" name="Genome Biol. Evol.">
        <title>Comparative Genomics of a Bacterivorous Green Alga Reveals Evolutionary Causalities and Consequences of Phago-Mixotrophic Mode of Nutrition.</title>
        <authorList>
            <person name="Burns J.A."/>
            <person name="Paasch A."/>
            <person name="Narechania A."/>
            <person name="Kim E."/>
        </authorList>
    </citation>
    <scope>NUCLEOTIDE SEQUENCE [LARGE SCALE GENOMIC DNA]</scope>
    <source>
        <strain evidence="2 3">PLY_AMNH</strain>
    </source>
</reference>
<organism evidence="2 3">
    <name type="scientific">Cymbomonas tetramitiformis</name>
    <dbReference type="NCBI Taxonomy" id="36881"/>
    <lineage>
        <taxon>Eukaryota</taxon>
        <taxon>Viridiplantae</taxon>
        <taxon>Chlorophyta</taxon>
        <taxon>Pyramimonadophyceae</taxon>
        <taxon>Pyramimonadales</taxon>
        <taxon>Pyramimonadaceae</taxon>
        <taxon>Cymbomonas</taxon>
    </lineage>
</organism>
<gene>
    <name evidence="2" type="ORF">CYMTET_34627</name>
</gene>
<evidence type="ECO:0000313" key="3">
    <source>
        <dbReference type="Proteomes" id="UP001190700"/>
    </source>
</evidence>